<accession>A0A7V3ZV04</accession>
<gene>
    <name evidence="1" type="ORF">ENU74_03660</name>
</gene>
<proteinExistence type="predicted"/>
<evidence type="ECO:0000313" key="1">
    <source>
        <dbReference type="EMBL" id="HGK63671.1"/>
    </source>
</evidence>
<name>A0A7V3ZV04_UNCW3</name>
<reference evidence="1" key="1">
    <citation type="journal article" date="2020" name="mSystems">
        <title>Genome- and Community-Level Interaction Insights into Carbon Utilization and Element Cycling Functions of Hydrothermarchaeota in Hydrothermal Sediment.</title>
        <authorList>
            <person name="Zhou Z."/>
            <person name="Liu Y."/>
            <person name="Xu W."/>
            <person name="Pan J."/>
            <person name="Luo Z.H."/>
            <person name="Li M."/>
        </authorList>
    </citation>
    <scope>NUCLEOTIDE SEQUENCE [LARGE SCALE GENOMIC DNA]</scope>
    <source>
        <strain evidence="1">SpSt-697</strain>
    </source>
</reference>
<organism evidence="1">
    <name type="scientific">candidate division WOR-3 bacterium</name>
    <dbReference type="NCBI Taxonomy" id="2052148"/>
    <lineage>
        <taxon>Bacteria</taxon>
        <taxon>Bacteria division WOR-3</taxon>
    </lineage>
</organism>
<dbReference type="AlphaFoldDB" id="A0A7V3ZV04"/>
<protein>
    <submittedName>
        <fullName evidence="1">Uncharacterized protein</fullName>
    </submittedName>
</protein>
<sequence length="115" mass="12992">MKTLLPLFFILFFYCGSKKVNYGKEIPQNLSLTKIREILNASSQYKDKEVLISGKIISECGSGCWFFIQDENNDVIYVDLAPAKFAIPQLIGKEVLVYGKVKENQIIGLGVKLKK</sequence>
<comment type="caution">
    <text evidence="1">The sequence shown here is derived from an EMBL/GenBank/DDBJ whole genome shotgun (WGS) entry which is preliminary data.</text>
</comment>
<dbReference type="EMBL" id="DTDR01000094">
    <property type="protein sequence ID" value="HGK63671.1"/>
    <property type="molecule type" value="Genomic_DNA"/>
</dbReference>